<dbReference type="InterPro" id="IPR038570">
    <property type="entry name" value="HicA_sf"/>
</dbReference>
<name>A0A509EC57_9HYPH</name>
<dbReference type="OrthoDB" id="9811409at2"/>
<keyword evidence="6" id="KW-0694">RNA-binding</keyword>
<keyword evidence="7" id="KW-0346">Stress response</keyword>
<comment type="similarity">
    <text evidence="1">Belongs to the HicA mRNA interferase family.</text>
</comment>
<evidence type="ECO:0000256" key="6">
    <source>
        <dbReference type="ARBA" id="ARBA00022884"/>
    </source>
</evidence>
<dbReference type="GO" id="GO:0003729">
    <property type="term" value="F:mRNA binding"/>
    <property type="evidence" value="ECO:0007669"/>
    <property type="project" value="InterPro"/>
</dbReference>
<gene>
    <name evidence="8" type="ORF">MET9862_02379</name>
</gene>
<keyword evidence="2" id="KW-1277">Toxin-antitoxin system</keyword>
<protein>
    <recommendedName>
        <fullName evidence="10">Type II toxin-antitoxin system HicA family toxin</fullName>
    </recommendedName>
</protein>
<sequence length="69" mass="7741">MSRIDHSTRTRDVLKALAADGWTVARKGPGDHVQYRHPTKPGRVTIDTGAREIPTGTLRSIYRQAGWAW</sequence>
<evidence type="ECO:0000256" key="5">
    <source>
        <dbReference type="ARBA" id="ARBA00022801"/>
    </source>
</evidence>
<evidence type="ECO:0000256" key="4">
    <source>
        <dbReference type="ARBA" id="ARBA00022759"/>
    </source>
</evidence>
<evidence type="ECO:0008006" key="10">
    <source>
        <dbReference type="Google" id="ProtNLM"/>
    </source>
</evidence>
<dbReference type="Proteomes" id="UP000410984">
    <property type="component" value="Unassembled WGS sequence"/>
</dbReference>
<keyword evidence="3" id="KW-0540">Nuclease</keyword>
<evidence type="ECO:0000256" key="3">
    <source>
        <dbReference type="ARBA" id="ARBA00022722"/>
    </source>
</evidence>
<dbReference type="InterPro" id="IPR012933">
    <property type="entry name" value="HicA_mRNA_interferase"/>
</dbReference>
<evidence type="ECO:0000256" key="1">
    <source>
        <dbReference type="ARBA" id="ARBA00006620"/>
    </source>
</evidence>
<proteinExistence type="inferred from homology"/>
<evidence type="ECO:0000313" key="8">
    <source>
        <dbReference type="EMBL" id="VUD71791.1"/>
    </source>
</evidence>
<evidence type="ECO:0000313" key="9">
    <source>
        <dbReference type="Proteomes" id="UP000410984"/>
    </source>
</evidence>
<dbReference type="Gene3D" id="3.30.920.30">
    <property type="entry name" value="Hypothetical protein"/>
    <property type="match status" value="1"/>
</dbReference>
<evidence type="ECO:0000256" key="7">
    <source>
        <dbReference type="ARBA" id="ARBA00023016"/>
    </source>
</evidence>
<dbReference type="GO" id="GO:0016787">
    <property type="term" value="F:hydrolase activity"/>
    <property type="evidence" value="ECO:0007669"/>
    <property type="project" value="UniProtKB-KW"/>
</dbReference>
<dbReference type="Pfam" id="PF07927">
    <property type="entry name" value="HicA_toxin"/>
    <property type="match status" value="1"/>
</dbReference>
<accession>A0A509EC57</accession>
<reference evidence="8 9" key="1">
    <citation type="submission" date="2019-06" db="EMBL/GenBank/DDBJ databases">
        <authorList>
            <person name="Rodrigo-Torres L."/>
            <person name="Arahal R. D."/>
            <person name="Lucena T."/>
        </authorList>
    </citation>
    <scope>NUCLEOTIDE SEQUENCE [LARGE SCALE GENOMIC DNA]</scope>
    <source>
        <strain evidence="8 9">SB0023/3</strain>
    </source>
</reference>
<organism evidence="8 9">
    <name type="scientific">Methylobacterium symbioticum</name>
    <dbReference type="NCBI Taxonomy" id="2584084"/>
    <lineage>
        <taxon>Bacteria</taxon>
        <taxon>Pseudomonadati</taxon>
        <taxon>Pseudomonadota</taxon>
        <taxon>Alphaproteobacteria</taxon>
        <taxon>Hyphomicrobiales</taxon>
        <taxon>Methylobacteriaceae</taxon>
        <taxon>Methylobacterium</taxon>
    </lineage>
</organism>
<keyword evidence="9" id="KW-1185">Reference proteome</keyword>
<evidence type="ECO:0000256" key="2">
    <source>
        <dbReference type="ARBA" id="ARBA00022649"/>
    </source>
</evidence>
<dbReference type="EMBL" id="CABFPH010000029">
    <property type="protein sequence ID" value="VUD71791.1"/>
    <property type="molecule type" value="Genomic_DNA"/>
</dbReference>
<dbReference type="AlphaFoldDB" id="A0A509EC57"/>
<dbReference type="GO" id="GO:0004519">
    <property type="term" value="F:endonuclease activity"/>
    <property type="evidence" value="ECO:0007669"/>
    <property type="project" value="UniProtKB-KW"/>
</dbReference>
<dbReference type="SUPFAM" id="SSF54786">
    <property type="entry name" value="YcfA/nrd intein domain"/>
    <property type="match status" value="1"/>
</dbReference>
<dbReference type="RefSeq" id="WP_142583172.1">
    <property type="nucleotide sequence ID" value="NZ_CABFPH010000029.1"/>
</dbReference>
<keyword evidence="4" id="KW-0255">Endonuclease</keyword>
<keyword evidence="5" id="KW-0378">Hydrolase</keyword>